<dbReference type="Pfam" id="PF14516">
    <property type="entry name" value="AAA_35"/>
    <property type="match status" value="1"/>
</dbReference>
<keyword evidence="3" id="KW-1185">Reference proteome</keyword>
<evidence type="ECO:0000259" key="1">
    <source>
        <dbReference type="Pfam" id="PF26355"/>
    </source>
</evidence>
<protein>
    <submittedName>
        <fullName evidence="2">AAA-like domain-containing protein</fullName>
    </submittedName>
</protein>
<dbReference type="RefSeq" id="WP_193919157.1">
    <property type="nucleotide sequence ID" value="NZ_JADEXS020000001.1"/>
</dbReference>
<dbReference type="Proteomes" id="UP000622533">
    <property type="component" value="Unassembled WGS sequence"/>
</dbReference>
<accession>A0A8J6ZWI9</accession>
<reference evidence="2" key="1">
    <citation type="submission" date="2020-10" db="EMBL/GenBank/DDBJ databases">
        <authorList>
            <person name="Castelo-Branco R."/>
            <person name="Eusebio N."/>
            <person name="Adriana R."/>
            <person name="Vieira A."/>
            <person name="Brugerolle De Fraissinette N."/>
            <person name="Rezende De Castro R."/>
            <person name="Schneider M.P."/>
            <person name="Vasconcelos V."/>
            <person name="Leao P.N."/>
        </authorList>
    </citation>
    <scope>NUCLEOTIDE SEQUENCE</scope>
    <source>
        <strain evidence="2">LEGE 12446</strain>
    </source>
</reference>
<sequence>MAIDFILDILNRKLVEIKEDPLHSTEILVLQGICENKTYEAIAQEERYSCGYITNVVAPRLYQKLSLLFGRRVNKKNCRVVLESYIAEQATPPAKSIKLNSPEFDLGIQQDALPCYPSGSVPLNSPFYIEHPNIQKSVYAEITKLGALVRIKAPREMGKTSLMLRILDYAERMGYRTVRLNLEQVDQTILSDANLFLRWLCANITQQLQMEQKLDDYWNKDFGSKLSCTFYLRNYVLNQIDTSLVLALDEVNYTFEHPGVAKDFFPLLRSWFEEAKRCKIWQKLRLIVVHSTEIYVPLQLQQSPFNIGLPIQLPDFNLDQVQELAQRYSLKWSDGEEAKQLMTIIGGHPALIHIALYYLSSQRITLAQLLKTAPTSSGIYAHHLQRHLTILQEQPELAIALYNAINASEPVPLEPIIAYKLNSMGLIKLDNNKAIPSSQLYRQYFQSLSSDEKKQIVFTN</sequence>
<dbReference type="InterPro" id="IPR027417">
    <property type="entry name" value="P-loop_NTPase"/>
</dbReference>
<comment type="caution">
    <text evidence="2">The sequence shown here is derived from an EMBL/GenBank/DDBJ whole genome shotgun (WGS) entry which is preliminary data.</text>
</comment>
<dbReference type="SUPFAM" id="SSF52540">
    <property type="entry name" value="P-loop containing nucleoside triphosphate hydrolases"/>
    <property type="match status" value="1"/>
</dbReference>
<dbReference type="InterPro" id="IPR058651">
    <property type="entry name" value="HTH_VMAP-M9"/>
</dbReference>
<dbReference type="Pfam" id="PF26355">
    <property type="entry name" value="HTH_VMAP-M9"/>
    <property type="match status" value="1"/>
</dbReference>
<evidence type="ECO:0000313" key="2">
    <source>
        <dbReference type="EMBL" id="MBE9024623.1"/>
    </source>
</evidence>
<dbReference type="Gene3D" id="3.40.50.300">
    <property type="entry name" value="P-loop containing nucleotide triphosphate hydrolases"/>
    <property type="match status" value="1"/>
</dbReference>
<feature type="domain" description="vWA-MoxR associated protein N-terminal HTH" evidence="1">
    <location>
        <begin position="1"/>
        <end position="84"/>
    </location>
</feature>
<name>A0A8J6ZWI9_DESMC</name>
<dbReference type="AlphaFoldDB" id="A0A8J6ZWI9"/>
<evidence type="ECO:0000313" key="3">
    <source>
        <dbReference type="Proteomes" id="UP000622533"/>
    </source>
</evidence>
<gene>
    <name evidence="2" type="ORF">IQ276_19980</name>
</gene>
<organism evidence="2 3">
    <name type="scientific">Desmonostoc muscorum LEGE 12446</name>
    <dbReference type="NCBI Taxonomy" id="1828758"/>
    <lineage>
        <taxon>Bacteria</taxon>
        <taxon>Bacillati</taxon>
        <taxon>Cyanobacteriota</taxon>
        <taxon>Cyanophyceae</taxon>
        <taxon>Nostocales</taxon>
        <taxon>Nostocaceae</taxon>
        <taxon>Desmonostoc</taxon>
    </lineage>
</organism>
<proteinExistence type="predicted"/>
<dbReference type="EMBL" id="JADEXS010000291">
    <property type="protein sequence ID" value="MBE9024623.1"/>
    <property type="molecule type" value="Genomic_DNA"/>
</dbReference>